<dbReference type="GO" id="GO:0005874">
    <property type="term" value="C:microtubule"/>
    <property type="evidence" value="ECO:0007669"/>
    <property type="project" value="UniProtKB-KW"/>
</dbReference>
<dbReference type="GO" id="GO:0007097">
    <property type="term" value="P:nuclear migration"/>
    <property type="evidence" value="ECO:0007669"/>
    <property type="project" value="TreeGrafter"/>
</dbReference>
<keyword evidence="10" id="KW-1185">Reference proteome</keyword>
<dbReference type="GO" id="GO:0000776">
    <property type="term" value="C:kinetochore"/>
    <property type="evidence" value="ECO:0007669"/>
    <property type="project" value="TreeGrafter"/>
</dbReference>
<dbReference type="Proteomes" id="UP000015104">
    <property type="component" value="Unassembled WGS sequence"/>
</dbReference>
<reference evidence="9" key="2">
    <citation type="submission" date="2015-06" db="UniProtKB">
        <authorList>
            <consortium name="EnsemblMetazoa"/>
        </authorList>
    </citation>
    <scope>IDENTIFICATION</scope>
</reference>
<evidence type="ECO:0000313" key="9">
    <source>
        <dbReference type="EnsemblMetazoa" id="tetur30g01460.1"/>
    </source>
</evidence>
<dbReference type="GO" id="GO:0000132">
    <property type="term" value="P:establishment of mitotic spindle orientation"/>
    <property type="evidence" value="ECO:0007669"/>
    <property type="project" value="TreeGrafter"/>
</dbReference>
<evidence type="ECO:0000256" key="2">
    <source>
        <dbReference type="ARBA" id="ARBA00022490"/>
    </source>
</evidence>
<dbReference type="AlphaFoldDB" id="T1L0P5"/>
<dbReference type="HOGENOM" id="CLU_002523_0_0_1"/>
<evidence type="ECO:0000259" key="8">
    <source>
        <dbReference type="Pfam" id="PF12455"/>
    </source>
</evidence>
<feature type="coiled-coil region" evidence="7">
    <location>
        <begin position="975"/>
        <end position="1002"/>
    </location>
</feature>
<evidence type="ECO:0000313" key="10">
    <source>
        <dbReference type="Proteomes" id="UP000015104"/>
    </source>
</evidence>
<evidence type="ECO:0000256" key="5">
    <source>
        <dbReference type="ARBA" id="ARBA00023054"/>
    </source>
</evidence>
<comment type="subcellular location">
    <subcellularLocation>
        <location evidence="1">Cytoplasm</location>
        <location evidence="1">Cytoskeleton</location>
    </subcellularLocation>
</comment>
<protein>
    <recommendedName>
        <fullName evidence="8">Dynein associated protein domain-containing protein</fullName>
    </recommendedName>
</protein>
<dbReference type="EMBL" id="CAEY01000868">
    <property type="status" value="NOT_ANNOTATED_CDS"/>
    <property type="molecule type" value="Genomic_DNA"/>
</dbReference>
<dbReference type="PANTHER" id="PTHR18916">
    <property type="entry name" value="DYNACTIN 1-RELATED MICROTUBULE-BINDING"/>
    <property type="match status" value="1"/>
</dbReference>
<feature type="coiled-coil region" evidence="7">
    <location>
        <begin position="30"/>
        <end position="337"/>
    </location>
</feature>
<organism evidence="9 10">
    <name type="scientific">Tetranychus urticae</name>
    <name type="common">Two-spotted spider mite</name>
    <dbReference type="NCBI Taxonomy" id="32264"/>
    <lineage>
        <taxon>Eukaryota</taxon>
        <taxon>Metazoa</taxon>
        <taxon>Ecdysozoa</taxon>
        <taxon>Arthropoda</taxon>
        <taxon>Chelicerata</taxon>
        <taxon>Arachnida</taxon>
        <taxon>Acari</taxon>
        <taxon>Acariformes</taxon>
        <taxon>Trombidiformes</taxon>
        <taxon>Prostigmata</taxon>
        <taxon>Eleutherengona</taxon>
        <taxon>Raphignathae</taxon>
        <taxon>Tetranychoidea</taxon>
        <taxon>Tetranychidae</taxon>
        <taxon>Tetranychus</taxon>
    </lineage>
</organism>
<accession>T1L0P5</accession>
<dbReference type="GO" id="GO:0030286">
    <property type="term" value="C:dynein complex"/>
    <property type="evidence" value="ECO:0007669"/>
    <property type="project" value="UniProtKB-KW"/>
</dbReference>
<evidence type="ECO:0000256" key="3">
    <source>
        <dbReference type="ARBA" id="ARBA00022701"/>
    </source>
</evidence>
<reference evidence="10" key="1">
    <citation type="submission" date="2011-08" db="EMBL/GenBank/DDBJ databases">
        <authorList>
            <person name="Rombauts S."/>
        </authorList>
    </citation>
    <scope>NUCLEOTIDE SEQUENCE</scope>
    <source>
        <strain evidence="10">London</strain>
    </source>
</reference>
<evidence type="ECO:0000256" key="6">
    <source>
        <dbReference type="ARBA" id="ARBA00023212"/>
    </source>
</evidence>
<evidence type="ECO:0000256" key="1">
    <source>
        <dbReference type="ARBA" id="ARBA00004245"/>
    </source>
</evidence>
<evidence type="ECO:0000256" key="7">
    <source>
        <dbReference type="SAM" id="Coils"/>
    </source>
</evidence>
<sequence length="1016" mass="117022">MSQKPEPDTGQVDYAAKIKDLEEKLLTFRIKRAEDSKKLQEMERIKIQNQQLLEFKKQILESRAELSKQLTQAKKEAEEAVAEKIRHAEEMKDLAETAEIATLDKEMAEEKYEQLLKEHETLKEKYEDISIDFELLKSEIDMQGEGVSNAYEVKQLQLQNARYNEAIIKLRDLLSADKVEIQGLQKDLKDSQNQLSELQRLKEKHEKDIASLEANVSELKEQIDDALGSQEMVEILTEKNLELEDKVKTLQEEIDDLEKIHEINEQLQEGARDTELELREELDLNRSKIAALLKKIEDNQEALANYESTIQKFRELVKQLRDENADLRKQGNLAQTQSQEQQVENIEFKMRFAESKAVAHAVEMDLRRLEITQFKIQIKLLSKFLPQSFFMPGGDHDAIQVLLFVVRVSEKCDIISRQMLEKFPIMEDEKLSASVGSDDIIKKTNEIQRQQSFTLRLLFLLSSIQTILSQYTDSLKSCSIELYLKIASLYPELKTHEKVIDGCIELLKKDRLDETVSLDNVEKALNYFVSLYNLHLADNKVNNCRDLLSNFVLIMKSGVDVSLVDVAMIDKCLSPNAEGRERIDMLKTYLGDIQEFSKKIKRRLIADNNTINLSPILENEVRDCIIQMFKAVGALYTIRKTIVEATTVASTEADEIILFQGFQEIDAMITQTGGFKFLEVSLNGIMSVCSQLSTGLQQGDFEGEVKRSENVDEDRLDPLEARAQYVTDQSGKLSEYKIKLESKENEINELKKALKLKISETSEMQIRKDLAEKKLLSATKSSNEKVGKLQAELDEHRDMTRRREREYEETLNHYQADIEALESERNELKEKVKILSKRTIFEGLTKSVTSLNTAPRHDTSPSSSLSPLESSYMQSISALRNALKIVKDENIRLKCRLEEKKLRIDNVKFNSALSRTKPLWYLKVTGKLIGNIDDGSGGDKMKKLYIKERNLLNKIENFRHEARMKLINQKLFDPSKSLRDQIVEEQIEKRKLQTDYDKLSGEIIGFVTEKKSALLY</sequence>
<keyword evidence="4" id="KW-0243">Dynein</keyword>
<name>T1L0P5_TETUR</name>
<keyword evidence="2" id="KW-0963">Cytoplasm</keyword>
<keyword evidence="5 7" id="KW-0175">Coiled coil</keyword>
<keyword evidence="3" id="KW-0493">Microtubule</keyword>
<dbReference type="STRING" id="32264.T1L0P5"/>
<proteinExistence type="predicted"/>
<dbReference type="GO" id="GO:0000922">
    <property type="term" value="C:spindle pole"/>
    <property type="evidence" value="ECO:0007669"/>
    <property type="project" value="TreeGrafter"/>
</dbReference>
<dbReference type="InterPro" id="IPR022157">
    <property type="entry name" value="Dynactin"/>
</dbReference>
<dbReference type="EnsemblMetazoa" id="tetur30g01460.1">
    <property type="protein sequence ID" value="tetur30g01460.1"/>
    <property type="gene ID" value="tetur30g01460"/>
</dbReference>
<feature type="coiled-coil region" evidence="7">
    <location>
        <begin position="726"/>
        <end position="760"/>
    </location>
</feature>
<feature type="coiled-coil region" evidence="7">
    <location>
        <begin position="804"/>
        <end position="838"/>
    </location>
</feature>
<evidence type="ECO:0000256" key="4">
    <source>
        <dbReference type="ARBA" id="ARBA00023017"/>
    </source>
</evidence>
<dbReference type="eggNOG" id="KOG0971">
    <property type="taxonomic scope" value="Eukaryota"/>
</dbReference>
<dbReference type="GO" id="GO:0030424">
    <property type="term" value="C:axon"/>
    <property type="evidence" value="ECO:0007669"/>
    <property type="project" value="TreeGrafter"/>
</dbReference>
<keyword evidence="6" id="KW-0206">Cytoskeleton</keyword>
<dbReference type="PANTHER" id="PTHR18916:SF6">
    <property type="entry name" value="DYNACTIN SUBUNIT 1"/>
    <property type="match status" value="1"/>
</dbReference>
<dbReference type="Pfam" id="PF12455">
    <property type="entry name" value="Dynactin"/>
    <property type="match status" value="1"/>
</dbReference>
<feature type="domain" description="Dynein associated protein" evidence="8">
    <location>
        <begin position="320"/>
        <end position="604"/>
    </location>
</feature>